<organism evidence="2 3">
    <name type="scientific">Chitinophaga caeni</name>
    <dbReference type="NCBI Taxonomy" id="2029983"/>
    <lineage>
        <taxon>Bacteria</taxon>
        <taxon>Pseudomonadati</taxon>
        <taxon>Bacteroidota</taxon>
        <taxon>Chitinophagia</taxon>
        <taxon>Chitinophagales</taxon>
        <taxon>Chitinophagaceae</taxon>
        <taxon>Chitinophaga</taxon>
    </lineage>
</organism>
<dbReference type="NCBIfam" id="TIGR03783">
    <property type="entry name" value="Bac_Flav_CT_G"/>
    <property type="match status" value="1"/>
</dbReference>
<name>A0A291QYD2_9BACT</name>
<evidence type="ECO:0000259" key="1">
    <source>
        <dbReference type="Pfam" id="PF19044"/>
    </source>
</evidence>
<dbReference type="Pfam" id="PF19044">
    <property type="entry name" value="P-loop_TraG"/>
    <property type="match status" value="1"/>
</dbReference>
<dbReference type="EMBL" id="CP023777">
    <property type="protein sequence ID" value="ATL48950.1"/>
    <property type="molecule type" value="Genomic_DNA"/>
</dbReference>
<dbReference type="InterPro" id="IPR022509">
    <property type="entry name" value="Conjugation_ATPase_TraG"/>
</dbReference>
<dbReference type="InterPro" id="IPR027417">
    <property type="entry name" value="P-loop_NTPase"/>
</dbReference>
<sequence>MLSLLKTVRKFFGEAIVVTQEVDDIIQSPIVKESIINNSDCKVLLDQRKYMNKFDDIQNMLGLTEKEKAQILSINMNNDPRRLYKEVWIGLGGTHSAVYATEVSLEEYLAYTTEETEKMEVMKLARELGGNVELAIKRIAAERREQHKYY</sequence>
<dbReference type="InterPro" id="IPR053155">
    <property type="entry name" value="F-pilin_assembly_TraC"/>
</dbReference>
<evidence type="ECO:0000313" key="2">
    <source>
        <dbReference type="EMBL" id="ATL48950.1"/>
    </source>
</evidence>
<dbReference type="PANTHER" id="PTHR38467:SF1">
    <property type="entry name" value="CONJUGATIVE TRANSFER: ASSEMBLY"/>
    <property type="match status" value="1"/>
</dbReference>
<keyword evidence="3" id="KW-1185">Reference proteome</keyword>
<accession>A0A291QYD2</accession>
<feature type="domain" description="TraG P-loop" evidence="1">
    <location>
        <begin position="4"/>
        <end position="142"/>
    </location>
</feature>
<dbReference type="AlphaFoldDB" id="A0A291QYD2"/>
<dbReference type="Proteomes" id="UP000220133">
    <property type="component" value="Chromosome"/>
</dbReference>
<evidence type="ECO:0000313" key="3">
    <source>
        <dbReference type="Proteomes" id="UP000220133"/>
    </source>
</evidence>
<dbReference type="Gene3D" id="3.40.50.300">
    <property type="entry name" value="P-loop containing nucleotide triphosphate hydrolases"/>
    <property type="match status" value="1"/>
</dbReference>
<proteinExistence type="predicted"/>
<dbReference type="InterPro" id="IPR043964">
    <property type="entry name" value="P-loop_TraG"/>
</dbReference>
<dbReference type="KEGG" id="cbae:COR50_18230"/>
<dbReference type="PANTHER" id="PTHR38467">
    <property type="match status" value="1"/>
</dbReference>
<gene>
    <name evidence="2" type="ORF">COR50_18230</name>
</gene>
<protein>
    <recommendedName>
        <fullName evidence="1">TraG P-loop domain-containing protein</fullName>
    </recommendedName>
</protein>
<reference evidence="2 3" key="1">
    <citation type="submission" date="2017-10" db="EMBL/GenBank/DDBJ databases">
        <title>Paenichitinophaga pekingensis gen. nov., sp. nov., isolated from activated sludge.</title>
        <authorList>
            <person name="Jin D."/>
            <person name="Kong X."/>
            <person name="Deng Y."/>
            <person name="Bai Z."/>
        </authorList>
    </citation>
    <scope>NUCLEOTIDE SEQUENCE [LARGE SCALE GENOMIC DNA]</scope>
    <source>
        <strain evidence="2 3">13</strain>
    </source>
</reference>